<dbReference type="GO" id="GO:0016567">
    <property type="term" value="P:protein ubiquitination"/>
    <property type="evidence" value="ECO:0007669"/>
    <property type="project" value="TreeGrafter"/>
</dbReference>
<feature type="compositionally biased region" description="Polar residues" evidence="8">
    <location>
        <begin position="846"/>
        <end position="874"/>
    </location>
</feature>
<dbReference type="EMBL" id="OD567166">
    <property type="protein sequence ID" value="CAD7445254.1"/>
    <property type="molecule type" value="Genomic_DNA"/>
</dbReference>
<keyword evidence="6" id="KW-0131">Cell cycle</keyword>
<feature type="repeat" description="TPR" evidence="7">
    <location>
        <begin position="1843"/>
        <end position="1876"/>
    </location>
</feature>
<reference evidence="10" key="1">
    <citation type="submission" date="2020-11" db="EMBL/GenBank/DDBJ databases">
        <authorList>
            <person name="Tran Van P."/>
        </authorList>
    </citation>
    <scope>NUCLEOTIDE SEQUENCE</scope>
</reference>
<name>A0A7R9I2K2_9NEOP</name>
<evidence type="ECO:0000256" key="2">
    <source>
        <dbReference type="ARBA" id="ARBA00022737"/>
    </source>
</evidence>
<feature type="compositionally biased region" description="Polar residues" evidence="8">
    <location>
        <begin position="1208"/>
        <end position="1228"/>
    </location>
</feature>
<dbReference type="PANTHER" id="PTHR12558">
    <property type="entry name" value="CELL DIVISION CYCLE 16,23,27"/>
    <property type="match status" value="1"/>
</dbReference>
<feature type="domain" description="Cdc23" evidence="9">
    <location>
        <begin position="1559"/>
        <end position="1748"/>
    </location>
</feature>
<feature type="region of interest" description="Disordered" evidence="8">
    <location>
        <begin position="655"/>
        <end position="676"/>
    </location>
</feature>
<sequence length="2045" mass="233726">MGHKRLRTTDLEYERRRGERSVLVQESYLRFCSQSFDLRNFHESVHLCNHAVQCKYKNGKRDKNLPDENMWDCYTFQTYLRVQGKADMWDKRIYPGMRQSIIGALLAAQETMDRRKNCFELFGADFMLDEHLTPWLIEINSCPAMCESTSVTARMCSQCLEDVIKGETQEQGECGWNEISKKCMWENSDKWVRKECALKGNPIGLCERSLLRWFVHVERMSVDRDLGNLVEVGLNPRGNQVRCRRETGDLSGPKPTSLEQGLASCLGVRGLIDWPTSLEQGLGVIGLIDWLTSLEQGLGVIGLIDWLTSLEQGLGVIGLIDWLTSLEQGLGVIGLIDWLTSLEQGLGVIGLIDWLTSLEQGLGVIGLIDWLTSLEQGLGVIGLIDWLTSLEQGLGVIGLIDWLTSLEQGLGVIGLIDWLTSLEQGLGVIGLIDWLTSLEQGLGVIGLIDWLTSLEQGLGVIGLIDWPTSLEQGLGVIGLIDWLTSLEQGLGVIGLIDWPTSLEQGLGVIGLIDWLTSLEQGLGVIGLIDWLTSLEQGLGVIGLIDWLTSLEQGLGVIGLIDWLTSLEQGLAIVIDRRQNKKAETGMFEMVFRQRIPPAPAYLGMTLAVRGEKIYKTSIAKPANGVFRTNFMKQLREEDLEQIRIESTPCRATAEFPSKSPLPDIAETKPAKRISTEDKGKYAEPNIFLDEDTVPVEIVKPIIQGLIENLKYKDDPSRFGETYDESPADTVQANLLNLFDGIKYNKDNVFENIFHTRDYGRNGKESLFEIEASIVTSSSDSESGNQNPNEEINCLEEGEVVGSNATRTSDLLDHEFESNTKTLEAITKEGNTQNFDTELNRAPILTKDTQPIIQSQLENTSFKTNNLENESPENNTKNKNDETSKNEASDKSKSLEENETNHFEKQTESPKNIFEQQQNETKNKKISAITILNQQNENFKKSSTNDSTKLIRKPKPNYIHKLENAKDLYKFITEKQNEIDSFDKQIEYFQNMVEKKQSLTEQNEGKKLKINTKTIKLTNNKRTRSSSPAFLPSKPNKDDETRSTRPQNEENKRKLKRFHKKNGNNPEKRQNMKKQHKQIEAAKKQVSLRSNDEKFPRSLTFDPHRDSNNTIKHEMKINTYKNKDIKKSVMQQQNNNDQEIRPSFDHFGELAVLRESYDELKNNDSKTNQNTIFSQEVFIEKHKTIESDCETNKDGNNKTSKPAELYKGDSNNPKYYSNNNLTSKELDGISQTTPIETNIRGKVWLNPIDDQPKQLSSEETTPKRKKLKSNTWRNSDDAVRAIEFYDEWKKKLAQTRASCEELLYKLKVFKETDGLATKPKCSLDKNVIWDGEMCNKPTLSDIIKKLSQTQSGIEVCPSSSAKSLMGSLSDSQTKNKMWERRTSYLNMAEEDIQTKSKHTNEKVKEGFGNQINLCRERALNPGPPAQRSDTLPLDRQGEWKTLLEKNCLSTPDGDSNLNLSIISIPVYCESRALDQADTKLNARCRNARDGLCPSPFDKLFRLTTVIATFNVDSQNHDSDKRVRLDVDEPLLSCDWLAEMNFALDNVKLDPSENVLPSSTYLNSEADKFMLAKSYFDLKEFDRAAYFTKDCRTPRVRFLHFYSRYLSAEKKRVENLIDSTTPVDPSLTKAMRDLGMELRRDYKLRKLDGYGFYLYGIVMKKLNLQQEALVVMVEAVHKEPMHWGAWLELATLITDREKLLDFPMPEHWMRHFFVAHVYLDLQLNDEALEIYLSLQANGFDKSNHVSSQIAVGFHNRREVDLAISTFRKVLERDPYRLDNVDTYSNLLYVHDLRVDLAHMAHKATEIDKFRVETCCVVGNYYSLRNEHQKAALYFQRALKLNPLYLSAWTLMGHEYMEMKNTNAAIQSYRQAIEVNRRDYRAWYGLGQTYEILKMLFYCLYYYKQAQRLRPNDSRMLIALGETYEKLEKFNDAIKCYFKAFSVGDSEVTSTLKLAKLYDKIGEASNAKKAYEKYVEECLKNQNADKSELSQAYKYLANAYLKIEELDDAYQYAQKCLEYEEVKEEAKALLRTIAQKRSQQEEAKMQVQ</sequence>
<feature type="compositionally biased region" description="Basic and acidic residues" evidence="8">
    <location>
        <begin position="875"/>
        <end position="907"/>
    </location>
</feature>
<dbReference type="PANTHER" id="PTHR12558:SF10">
    <property type="entry name" value="CELL DIVISION CYCLE PROTEIN 23 HOMOLOG"/>
    <property type="match status" value="1"/>
</dbReference>
<dbReference type="SMART" id="SM00028">
    <property type="entry name" value="TPR"/>
    <property type="match status" value="6"/>
</dbReference>
<dbReference type="InterPro" id="IPR007192">
    <property type="entry name" value="APC8"/>
</dbReference>
<evidence type="ECO:0000256" key="3">
    <source>
        <dbReference type="ARBA" id="ARBA00022776"/>
    </source>
</evidence>
<gene>
    <name evidence="10" type="ORF">TBIB3V08_LOCUS7610</name>
</gene>
<dbReference type="Pfam" id="PF13414">
    <property type="entry name" value="TPR_11"/>
    <property type="match status" value="1"/>
</dbReference>
<feature type="repeat" description="TPR" evidence="7">
    <location>
        <begin position="1987"/>
        <end position="2020"/>
    </location>
</feature>
<feature type="region of interest" description="Disordered" evidence="8">
    <location>
        <begin position="845"/>
        <end position="911"/>
    </location>
</feature>
<dbReference type="GO" id="GO:0051301">
    <property type="term" value="P:cell division"/>
    <property type="evidence" value="ECO:0007669"/>
    <property type="project" value="UniProtKB-KW"/>
</dbReference>
<evidence type="ECO:0000313" key="10">
    <source>
        <dbReference type="EMBL" id="CAD7445254.1"/>
    </source>
</evidence>
<evidence type="ECO:0000256" key="1">
    <source>
        <dbReference type="ARBA" id="ARBA00022618"/>
    </source>
</evidence>
<evidence type="ECO:0000256" key="6">
    <source>
        <dbReference type="ARBA" id="ARBA00023306"/>
    </source>
</evidence>
<organism evidence="10">
    <name type="scientific">Timema bartmani</name>
    <dbReference type="NCBI Taxonomy" id="61472"/>
    <lineage>
        <taxon>Eukaryota</taxon>
        <taxon>Metazoa</taxon>
        <taxon>Ecdysozoa</taxon>
        <taxon>Arthropoda</taxon>
        <taxon>Hexapoda</taxon>
        <taxon>Insecta</taxon>
        <taxon>Pterygota</taxon>
        <taxon>Neoptera</taxon>
        <taxon>Polyneoptera</taxon>
        <taxon>Phasmatodea</taxon>
        <taxon>Timematodea</taxon>
        <taxon>Timematoidea</taxon>
        <taxon>Timematidae</taxon>
        <taxon>Timema</taxon>
    </lineage>
</organism>
<dbReference type="InterPro" id="IPR004344">
    <property type="entry name" value="TTL/TTLL_fam"/>
</dbReference>
<feature type="compositionally biased region" description="Basic residues" evidence="8">
    <location>
        <begin position="1052"/>
        <end position="1061"/>
    </location>
</feature>
<dbReference type="Pfam" id="PF03133">
    <property type="entry name" value="TTL"/>
    <property type="match status" value="1"/>
</dbReference>
<protein>
    <recommendedName>
        <fullName evidence="9">Cdc23 domain-containing protein</fullName>
    </recommendedName>
</protein>
<dbReference type="Gene3D" id="3.30.470.20">
    <property type="entry name" value="ATP-grasp fold, B domain"/>
    <property type="match status" value="1"/>
</dbReference>
<keyword evidence="5 7" id="KW-0802">TPR repeat</keyword>
<feature type="compositionally biased region" description="Basic and acidic residues" evidence="8">
    <location>
        <begin position="665"/>
        <end position="676"/>
    </location>
</feature>
<keyword evidence="4" id="KW-0833">Ubl conjugation pathway</keyword>
<dbReference type="GO" id="GO:0045842">
    <property type="term" value="P:positive regulation of mitotic metaphase/anaphase transition"/>
    <property type="evidence" value="ECO:0007669"/>
    <property type="project" value="TreeGrafter"/>
</dbReference>
<keyword evidence="1" id="KW-0132">Cell division</keyword>
<evidence type="ECO:0000256" key="4">
    <source>
        <dbReference type="ARBA" id="ARBA00022786"/>
    </source>
</evidence>
<dbReference type="PROSITE" id="PS50005">
    <property type="entry name" value="TPR"/>
    <property type="match status" value="4"/>
</dbReference>
<feature type="repeat" description="TPR" evidence="7">
    <location>
        <begin position="1809"/>
        <end position="1842"/>
    </location>
</feature>
<feature type="compositionally biased region" description="Basic and acidic residues" evidence="8">
    <location>
        <begin position="1089"/>
        <end position="1108"/>
    </location>
</feature>
<proteinExistence type="predicted"/>
<keyword evidence="2" id="KW-0677">Repeat</keyword>
<evidence type="ECO:0000256" key="7">
    <source>
        <dbReference type="PROSITE-ProRule" id="PRU00339"/>
    </source>
</evidence>
<dbReference type="GO" id="GO:0031145">
    <property type="term" value="P:anaphase-promoting complex-dependent catabolic process"/>
    <property type="evidence" value="ECO:0007669"/>
    <property type="project" value="TreeGrafter"/>
</dbReference>
<feature type="compositionally biased region" description="Basic and acidic residues" evidence="8">
    <location>
        <begin position="1034"/>
        <end position="1051"/>
    </location>
</feature>
<evidence type="ECO:0000256" key="8">
    <source>
        <dbReference type="SAM" id="MobiDB-lite"/>
    </source>
</evidence>
<dbReference type="Pfam" id="PF04049">
    <property type="entry name" value="ANAPC8"/>
    <property type="match status" value="1"/>
</dbReference>
<dbReference type="GO" id="GO:0005680">
    <property type="term" value="C:anaphase-promoting complex"/>
    <property type="evidence" value="ECO:0007669"/>
    <property type="project" value="InterPro"/>
</dbReference>
<feature type="repeat" description="TPR" evidence="7">
    <location>
        <begin position="1911"/>
        <end position="1944"/>
    </location>
</feature>
<evidence type="ECO:0000259" key="9">
    <source>
        <dbReference type="Pfam" id="PF04049"/>
    </source>
</evidence>
<accession>A0A7R9I2K2</accession>
<feature type="region of interest" description="Disordered" evidence="8">
    <location>
        <begin position="1245"/>
        <end position="1270"/>
    </location>
</feature>
<dbReference type="SUPFAM" id="SSF48452">
    <property type="entry name" value="TPR-like"/>
    <property type="match status" value="2"/>
</dbReference>
<keyword evidence="3" id="KW-0498">Mitosis</keyword>
<dbReference type="Gene3D" id="1.25.40.10">
    <property type="entry name" value="Tetratricopeptide repeat domain"/>
    <property type="match status" value="2"/>
</dbReference>
<feature type="region of interest" description="Disordered" evidence="8">
    <location>
        <begin position="1011"/>
        <end position="1108"/>
    </location>
</feature>
<feature type="region of interest" description="Disordered" evidence="8">
    <location>
        <begin position="1187"/>
        <end position="1228"/>
    </location>
</feature>
<evidence type="ECO:0000256" key="5">
    <source>
        <dbReference type="ARBA" id="ARBA00022803"/>
    </source>
</evidence>
<dbReference type="SUPFAM" id="SSF56059">
    <property type="entry name" value="Glutathione synthetase ATP-binding domain-like"/>
    <property type="match status" value="1"/>
</dbReference>
<dbReference type="InterPro" id="IPR019734">
    <property type="entry name" value="TPR_rpt"/>
</dbReference>
<dbReference type="InterPro" id="IPR011990">
    <property type="entry name" value="TPR-like_helical_dom_sf"/>
</dbReference>
<dbReference type="PROSITE" id="PS51221">
    <property type="entry name" value="TTL"/>
    <property type="match status" value="1"/>
</dbReference>